<dbReference type="InterPro" id="IPR035965">
    <property type="entry name" value="PAS-like_dom_sf"/>
</dbReference>
<dbReference type="NCBIfam" id="TIGR00254">
    <property type="entry name" value="GGDEF"/>
    <property type="match status" value="1"/>
</dbReference>
<dbReference type="CDD" id="cd01949">
    <property type="entry name" value="GGDEF"/>
    <property type="match status" value="1"/>
</dbReference>
<dbReference type="GO" id="GO:0006355">
    <property type="term" value="P:regulation of DNA-templated transcription"/>
    <property type="evidence" value="ECO:0007669"/>
    <property type="project" value="InterPro"/>
</dbReference>
<keyword evidence="6" id="KW-1185">Reference proteome</keyword>
<feature type="domain" description="PAC" evidence="2">
    <location>
        <begin position="435"/>
        <end position="490"/>
    </location>
</feature>
<dbReference type="PROSITE" id="PS50112">
    <property type="entry name" value="PAS"/>
    <property type="match status" value="2"/>
</dbReference>
<protein>
    <submittedName>
        <fullName evidence="5">PAS domain S-box-containing protein/diguanylate cyclase (GGDEF) domain-containing protein</fullName>
    </submittedName>
</protein>
<dbReference type="PROSITE" id="PS50883">
    <property type="entry name" value="EAL"/>
    <property type="match status" value="1"/>
</dbReference>
<reference evidence="6" key="1">
    <citation type="submission" date="2016-10" db="EMBL/GenBank/DDBJ databases">
        <authorList>
            <person name="Varghese N."/>
            <person name="Submissions S."/>
        </authorList>
    </citation>
    <scope>NUCLEOTIDE SEQUENCE [LARGE SCALE GENOMIC DNA]</scope>
    <source>
        <strain evidence="6">CGMCC 4.3530</strain>
    </source>
</reference>
<dbReference type="Gene3D" id="3.30.450.20">
    <property type="entry name" value="PAS domain"/>
    <property type="match status" value="3"/>
</dbReference>
<dbReference type="PANTHER" id="PTHR44757:SF2">
    <property type="entry name" value="BIOFILM ARCHITECTURE MAINTENANCE PROTEIN MBAA"/>
    <property type="match status" value="1"/>
</dbReference>
<dbReference type="CDD" id="cd00130">
    <property type="entry name" value="PAS"/>
    <property type="match status" value="3"/>
</dbReference>
<feature type="domain" description="GGDEF" evidence="4">
    <location>
        <begin position="518"/>
        <end position="652"/>
    </location>
</feature>
<feature type="domain" description="EAL" evidence="3">
    <location>
        <begin position="661"/>
        <end position="908"/>
    </location>
</feature>
<feature type="domain" description="PAS" evidence="1">
    <location>
        <begin position="262"/>
        <end position="300"/>
    </location>
</feature>
<dbReference type="SUPFAM" id="SSF55073">
    <property type="entry name" value="Nucleotide cyclase"/>
    <property type="match status" value="1"/>
</dbReference>
<evidence type="ECO:0000259" key="1">
    <source>
        <dbReference type="PROSITE" id="PS50112"/>
    </source>
</evidence>
<dbReference type="InterPro" id="IPR000700">
    <property type="entry name" value="PAS-assoc_C"/>
</dbReference>
<dbReference type="SUPFAM" id="SSF55785">
    <property type="entry name" value="PYP-like sensor domain (PAS domain)"/>
    <property type="match status" value="3"/>
</dbReference>
<evidence type="ECO:0000313" key="6">
    <source>
        <dbReference type="Proteomes" id="UP000199529"/>
    </source>
</evidence>
<dbReference type="Proteomes" id="UP000199529">
    <property type="component" value="Unassembled WGS sequence"/>
</dbReference>
<dbReference type="RefSeq" id="WP_093266270.1">
    <property type="nucleotide sequence ID" value="NZ_FNOK01000013.1"/>
</dbReference>
<proteinExistence type="predicted"/>
<accession>A0A1H3DJ14</accession>
<dbReference type="InterPro" id="IPR035919">
    <property type="entry name" value="EAL_sf"/>
</dbReference>
<gene>
    <name evidence="5" type="ORF">SAMN05216215_1013128</name>
</gene>
<dbReference type="Pfam" id="PF13426">
    <property type="entry name" value="PAS_9"/>
    <property type="match status" value="1"/>
</dbReference>
<dbReference type="EMBL" id="FNOK01000013">
    <property type="protein sequence ID" value="SDX66405.1"/>
    <property type="molecule type" value="Genomic_DNA"/>
</dbReference>
<dbReference type="OrthoDB" id="23692at2"/>
<dbReference type="InterPro" id="IPR013767">
    <property type="entry name" value="PAS_fold"/>
</dbReference>
<evidence type="ECO:0000313" key="5">
    <source>
        <dbReference type="EMBL" id="SDX66405.1"/>
    </source>
</evidence>
<dbReference type="Pfam" id="PF00989">
    <property type="entry name" value="PAS"/>
    <property type="match status" value="2"/>
</dbReference>
<dbReference type="CDD" id="cd01948">
    <property type="entry name" value="EAL"/>
    <property type="match status" value="1"/>
</dbReference>
<dbReference type="PROSITE" id="PS50113">
    <property type="entry name" value="PAC"/>
    <property type="match status" value="1"/>
</dbReference>
<dbReference type="SMART" id="SM00267">
    <property type="entry name" value="GGDEF"/>
    <property type="match status" value="1"/>
</dbReference>
<dbReference type="Gene3D" id="3.20.20.450">
    <property type="entry name" value="EAL domain"/>
    <property type="match status" value="1"/>
</dbReference>
<dbReference type="Pfam" id="PF00563">
    <property type="entry name" value="EAL"/>
    <property type="match status" value="1"/>
</dbReference>
<dbReference type="Pfam" id="PF00990">
    <property type="entry name" value="GGDEF"/>
    <property type="match status" value="1"/>
</dbReference>
<dbReference type="NCBIfam" id="TIGR00229">
    <property type="entry name" value="sensory_box"/>
    <property type="match status" value="3"/>
</dbReference>
<evidence type="ECO:0000259" key="4">
    <source>
        <dbReference type="PROSITE" id="PS50887"/>
    </source>
</evidence>
<dbReference type="SMART" id="SM00086">
    <property type="entry name" value="PAC"/>
    <property type="match status" value="3"/>
</dbReference>
<dbReference type="InterPro" id="IPR043128">
    <property type="entry name" value="Rev_trsase/Diguanyl_cyclase"/>
</dbReference>
<dbReference type="InterPro" id="IPR001610">
    <property type="entry name" value="PAC"/>
</dbReference>
<dbReference type="SUPFAM" id="SSF141868">
    <property type="entry name" value="EAL domain-like"/>
    <property type="match status" value="1"/>
</dbReference>
<dbReference type="SMART" id="SM00091">
    <property type="entry name" value="PAS"/>
    <property type="match status" value="3"/>
</dbReference>
<dbReference type="InterPro" id="IPR052155">
    <property type="entry name" value="Biofilm_reg_signaling"/>
</dbReference>
<name>A0A1H3DJ14_9PSEU</name>
<dbReference type="InterPro" id="IPR000160">
    <property type="entry name" value="GGDEF_dom"/>
</dbReference>
<dbReference type="InterPro" id="IPR029787">
    <property type="entry name" value="Nucleotide_cyclase"/>
</dbReference>
<dbReference type="PANTHER" id="PTHR44757">
    <property type="entry name" value="DIGUANYLATE CYCLASE DGCP"/>
    <property type="match status" value="1"/>
</dbReference>
<feature type="domain" description="PAS" evidence="1">
    <location>
        <begin position="360"/>
        <end position="407"/>
    </location>
</feature>
<dbReference type="SMART" id="SM00052">
    <property type="entry name" value="EAL"/>
    <property type="match status" value="1"/>
</dbReference>
<dbReference type="InterPro" id="IPR001633">
    <property type="entry name" value="EAL_dom"/>
</dbReference>
<dbReference type="STRING" id="418495.SAMN05216215_1013128"/>
<sequence>MTEPHDADEFAVVDRELLDAVWSLNEAVPWSFGLAHDEPTWAAGLGALLGLPDAAHDDLRARFIELIRPLIAIIRSSPAGKVFGHEQRYTTATGNERLLRSRARLVGDTRTGRLLGITTDVTQAREDRRAMSDLAARYRVFVEHSPDAIWVHQDQKAVYANPATVRMLAAESSAQIVGRPIVDLVAGHSLPGVQARLAALTTPGTATMPAEVEMRCFDGSIIPVESVAVRINWAGRPAFQIIQRDVTAHQPAEVVLHHQAALVQHVSDAIIATTRDGMVTSWNRAAAAIYGLSAEQAIGRHIGAVVGAPLDPAALLDAGGITEARHLRADGSALAIRVSAAEMPSGFVLVCADETASRRAEQDYATVVNALDEGVIVTDAKGLVLSANPAAAHILGTTREEVVGSDLGDWPLFDETGAPIPLDARPSTQTQRTGAPQNARVIGARRGDGRSVWLAVTSRSLTLDNDAPHPIVLSFTDITESRAIRERLEREATHDPLTGLANRTLVLRHLDSALRSAHPVGVLFIDLDEFKVINDSLGHGVGDEVLRVVGERLQQLVGEGEVVGRLGGDEFVVIARAEDDRRKLRLLAEELRRNLADPISVEGRKLRVDASIGIVLAPSDDPRTAADALRDADVAMYHAKTLGRGRTAFFDVRLRERMQRHLLLQQDLREAAQKDQLWMAYQPIIDLGTGRTVAVEGLLRWTHPLYGTVSPAEFIPLAEESDVIHGIGAHMLRMASRELAAYRARRQLDLRLKVNLSARQLEDPYLHNDVHEALAEAGLPAGSVCLEVTESALMHDPTAAAQVLSNLRRLGVRLAIDDFGTGYSSLAQLQRLPLDTLKIDRSFITGVDENPDAEAIVSSIIALAHAVKLTVVAEGVETAGQLDLLRRLGCDQAQGFYIGRPTPADQLA</sequence>
<dbReference type="InterPro" id="IPR000014">
    <property type="entry name" value="PAS"/>
</dbReference>
<dbReference type="AlphaFoldDB" id="A0A1H3DJ14"/>
<dbReference type="PROSITE" id="PS50887">
    <property type="entry name" value="GGDEF"/>
    <property type="match status" value="1"/>
</dbReference>
<evidence type="ECO:0000259" key="2">
    <source>
        <dbReference type="PROSITE" id="PS50113"/>
    </source>
</evidence>
<organism evidence="5 6">
    <name type="scientific">Saccharopolyspora shandongensis</name>
    <dbReference type="NCBI Taxonomy" id="418495"/>
    <lineage>
        <taxon>Bacteria</taxon>
        <taxon>Bacillati</taxon>
        <taxon>Actinomycetota</taxon>
        <taxon>Actinomycetes</taxon>
        <taxon>Pseudonocardiales</taxon>
        <taxon>Pseudonocardiaceae</taxon>
        <taxon>Saccharopolyspora</taxon>
    </lineage>
</organism>
<evidence type="ECO:0000259" key="3">
    <source>
        <dbReference type="PROSITE" id="PS50883"/>
    </source>
</evidence>
<dbReference type="Gene3D" id="3.30.70.270">
    <property type="match status" value="1"/>
</dbReference>